<dbReference type="NCBIfam" id="TIGR03851">
    <property type="entry name" value="chitin_NgcE"/>
    <property type="match status" value="1"/>
</dbReference>
<reference evidence="5 6" key="2">
    <citation type="submission" date="2020-03" db="EMBL/GenBank/DDBJ databases">
        <authorList>
            <person name="Ichikawa N."/>
            <person name="Kimura A."/>
            <person name="Kitahashi Y."/>
            <person name="Uohara A."/>
        </authorList>
    </citation>
    <scope>NUCLEOTIDE SEQUENCE [LARGE SCALE GENOMIC DNA]</scope>
    <source>
        <strain evidence="5 6">NBRC 108638</strain>
    </source>
</reference>
<dbReference type="InterPro" id="IPR050490">
    <property type="entry name" value="Bact_solute-bd_prot1"/>
</dbReference>
<dbReference type="Pfam" id="PF13416">
    <property type="entry name" value="SBP_bac_8"/>
    <property type="match status" value="1"/>
</dbReference>
<comment type="subcellular location">
    <subcellularLocation>
        <location evidence="1">Cell envelope</location>
    </subcellularLocation>
</comment>
<proteinExistence type="inferred from homology"/>
<keyword evidence="3" id="KW-0813">Transport</keyword>
<accession>A0A6V8LHD8</accession>
<gene>
    <name evidence="5" type="ORF">Prum_076610</name>
</gene>
<keyword evidence="4" id="KW-0732">Signal</keyword>
<dbReference type="AlphaFoldDB" id="A0A6V8LHD8"/>
<comment type="similarity">
    <text evidence="2">Belongs to the bacterial solute-binding protein 1 family.</text>
</comment>
<dbReference type="PANTHER" id="PTHR43649">
    <property type="entry name" value="ARABINOSE-BINDING PROTEIN-RELATED"/>
    <property type="match status" value="1"/>
</dbReference>
<dbReference type="Gene3D" id="3.40.190.10">
    <property type="entry name" value="Periplasmic binding protein-like II"/>
    <property type="match status" value="2"/>
</dbReference>
<dbReference type="InterPro" id="IPR006059">
    <property type="entry name" value="SBP"/>
</dbReference>
<keyword evidence="6" id="KW-1185">Reference proteome</keyword>
<evidence type="ECO:0000256" key="3">
    <source>
        <dbReference type="ARBA" id="ARBA00022448"/>
    </source>
</evidence>
<protein>
    <submittedName>
        <fullName evidence="5">Carbohydrate ABC transporter, N-acetylglucosamine/diacetylchitobiose-binding protein</fullName>
    </submittedName>
</protein>
<evidence type="ECO:0000313" key="6">
    <source>
        <dbReference type="Proteomes" id="UP000482960"/>
    </source>
</evidence>
<evidence type="ECO:0000256" key="2">
    <source>
        <dbReference type="ARBA" id="ARBA00008520"/>
    </source>
</evidence>
<evidence type="ECO:0000256" key="4">
    <source>
        <dbReference type="ARBA" id="ARBA00022729"/>
    </source>
</evidence>
<reference evidence="5 6" key="1">
    <citation type="submission" date="2020-03" db="EMBL/GenBank/DDBJ databases">
        <title>Whole genome shotgun sequence of Phytohabitans rumicis NBRC 108638.</title>
        <authorList>
            <person name="Komaki H."/>
            <person name="Tamura T."/>
        </authorList>
    </citation>
    <scope>NUCLEOTIDE SEQUENCE [LARGE SCALE GENOMIC DNA]</scope>
    <source>
        <strain evidence="5 6">NBRC 108638</strain>
    </source>
</reference>
<dbReference type="RefSeq" id="WP_246278321.1">
    <property type="nucleotide sequence ID" value="NZ_BAABJB010000001.1"/>
</dbReference>
<evidence type="ECO:0000313" key="5">
    <source>
        <dbReference type="EMBL" id="GFJ94019.1"/>
    </source>
</evidence>
<name>A0A6V8LHD8_9ACTN</name>
<dbReference type="PROSITE" id="PS51257">
    <property type="entry name" value="PROKAR_LIPOPROTEIN"/>
    <property type="match status" value="1"/>
</dbReference>
<dbReference type="Proteomes" id="UP000482960">
    <property type="component" value="Unassembled WGS sequence"/>
</dbReference>
<dbReference type="SUPFAM" id="SSF53850">
    <property type="entry name" value="Periplasmic binding protein-like II"/>
    <property type="match status" value="1"/>
</dbReference>
<dbReference type="EMBL" id="BLPG01000001">
    <property type="protein sequence ID" value="GFJ94019.1"/>
    <property type="molecule type" value="Genomic_DNA"/>
</dbReference>
<dbReference type="PANTHER" id="PTHR43649:SF31">
    <property type="entry name" value="SN-GLYCEROL-3-PHOSPHATE-BINDING PERIPLASMIC PROTEIN UGPB"/>
    <property type="match status" value="1"/>
</dbReference>
<dbReference type="GO" id="GO:0030313">
    <property type="term" value="C:cell envelope"/>
    <property type="evidence" value="ECO:0007669"/>
    <property type="project" value="UniProtKB-SubCell"/>
</dbReference>
<organism evidence="5 6">
    <name type="scientific">Phytohabitans rumicis</name>
    <dbReference type="NCBI Taxonomy" id="1076125"/>
    <lineage>
        <taxon>Bacteria</taxon>
        <taxon>Bacillati</taxon>
        <taxon>Actinomycetota</taxon>
        <taxon>Actinomycetes</taxon>
        <taxon>Micromonosporales</taxon>
        <taxon>Micromonosporaceae</taxon>
    </lineage>
</organism>
<dbReference type="InterPro" id="IPR022386">
    <property type="entry name" value="Chitin_NgcE"/>
</dbReference>
<comment type="caution">
    <text evidence="5">The sequence shown here is derived from an EMBL/GenBank/DDBJ whole genome shotgun (WGS) entry which is preliminary data.</text>
</comment>
<evidence type="ECO:0000256" key="1">
    <source>
        <dbReference type="ARBA" id="ARBA00004196"/>
    </source>
</evidence>
<sequence>MSSSLNRRKLLHGGVSLAAMGGTTWLLGGCVTSGSDDDAESAKGAADETNPLGVLPDKALEVVIFKGGYGDDYAKFNESLYQKRFPKAEVKHQGIQTIAQTMQPRLVAGDAPDVIDNAGDSRLDMATLISGKQVKDLTELLDAPSIDDPKVKVRDTITAGVIESNTVNGAVYQLNYVSTVFGFYYNKKLFADRGWTYPTTWDAMLTLCGEIKKAGVAPWTYQGKYPGYWTEQIVTLIGKAGGLDAVKAIDNLEPNAWKQPAVLAAAEALYQIADKGYLLSGTEGLTHTEAQTAWAQGKVAFIPCGSWVENEMKGIIPTGFETTVGATPSLSTSDKLPHQALYAGSSESFIVPAQGKNVQGGLEFLRIMLSLEAGNKFAELTGSLPVIKGVAKNVTLTPGLASAREALSAAGDNVFFFKLGDWYAELGKAIGDANGALMTKSITPAAWADRVQKAADKTAGDSSITKFKR</sequence>